<evidence type="ECO:0000256" key="3">
    <source>
        <dbReference type="ARBA" id="ARBA00020071"/>
    </source>
</evidence>
<evidence type="ECO:0000259" key="6">
    <source>
        <dbReference type="PROSITE" id="PS51677"/>
    </source>
</evidence>
<comment type="function">
    <text evidence="1">Is involved in generating a small heat-stable compound (Nod), an acylated oligomer of N-acetylglucosamine, that stimulates mitosis in various plant protoplasts.</text>
</comment>
<evidence type="ECO:0000256" key="5">
    <source>
        <dbReference type="ARBA" id="ARBA00032976"/>
    </source>
</evidence>
<proteinExistence type="inferred from homology"/>
<protein>
    <recommendedName>
        <fullName evidence="3">Chitooligosaccharide deacetylase</fullName>
    </recommendedName>
    <alternativeName>
        <fullName evidence="5">Nodulation protein B</fullName>
    </alternativeName>
</protein>
<gene>
    <name evidence="7" type="ORF">GGQ63_001463</name>
</gene>
<evidence type="ECO:0000256" key="1">
    <source>
        <dbReference type="ARBA" id="ARBA00003236"/>
    </source>
</evidence>
<dbReference type="PROSITE" id="PS51677">
    <property type="entry name" value="NODB"/>
    <property type="match status" value="1"/>
</dbReference>
<dbReference type="InterPro" id="IPR002509">
    <property type="entry name" value="NODB_dom"/>
</dbReference>
<dbReference type="PANTHER" id="PTHR34216">
    <property type="match status" value="1"/>
</dbReference>
<dbReference type="RefSeq" id="WP_246429680.1">
    <property type="nucleotide sequence ID" value="NZ_JACHOO010000003.1"/>
</dbReference>
<accession>A0A7W9CVG7</accession>
<dbReference type="GO" id="GO:0005975">
    <property type="term" value="P:carbohydrate metabolic process"/>
    <property type="evidence" value="ECO:0007669"/>
    <property type="project" value="InterPro"/>
</dbReference>
<reference evidence="7 8" key="1">
    <citation type="submission" date="2020-08" db="EMBL/GenBank/DDBJ databases">
        <title>Genomic Encyclopedia of Type Strains, Phase IV (KMG-IV): sequencing the most valuable type-strain genomes for metagenomic binning, comparative biology and taxonomic classification.</title>
        <authorList>
            <person name="Goeker M."/>
        </authorList>
    </citation>
    <scope>NUCLEOTIDE SEQUENCE [LARGE SCALE GENOMIC DNA]</scope>
    <source>
        <strain evidence="7 8">DSM 16268</strain>
    </source>
</reference>
<dbReference type="EMBL" id="JACHOO010000003">
    <property type="protein sequence ID" value="MBB5752409.1"/>
    <property type="molecule type" value="Genomic_DNA"/>
</dbReference>
<evidence type="ECO:0000313" key="8">
    <source>
        <dbReference type="Proteomes" id="UP000523821"/>
    </source>
</evidence>
<evidence type="ECO:0000313" key="7">
    <source>
        <dbReference type="EMBL" id="MBB5752409.1"/>
    </source>
</evidence>
<dbReference type="GO" id="GO:0016810">
    <property type="term" value="F:hydrolase activity, acting on carbon-nitrogen (but not peptide) bonds"/>
    <property type="evidence" value="ECO:0007669"/>
    <property type="project" value="InterPro"/>
</dbReference>
<comment type="similarity">
    <text evidence="2">Belongs to the polysaccharide deacetylase family.</text>
</comment>
<dbReference type="Gene3D" id="3.20.20.370">
    <property type="entry name" value="Glycoside hydrolase/deacetylase"/>
    <property type="match status" value="1"/>
</dbReference>
<dbReference type="Proteomes" id="UP000523821">
    <property type="component" value="Unassembled WGS sequence"/>
</dbReference>
<evidence type="ECO:0000256" key="4">
    <source>
        <dbReference type="ARBA" id="ARBA00022729"/>
    </source>
</evidence>
<comment type="caution">
    <text evidence="7">The sequence shown here is derived from an EMBL/GenBank/DDBJ whole genome shotgun (WGS) entry which is preliminary data.</text>
</comment>
<sequence length="345" mass="36835">MAIGAALRLVKPALKPVLLRTGLAATAAAAPFLPSAAGRGIIFTLHHVRTRGAHESGPNAHLSVTPEGLDAAITLARGMGFAPAALDDLPRRLAEEPERRFVVFTLDDGYRDNAEWAAPVFRRHGVPYTIFLTEGFFARTHTLWWETAERLVGLPHPLRLDLGRRALTLPLATPADRHRAFAEIAALVLKGDEDAAVAALDRAAVDHGIDPHALTAELTLDAAGLAALAADPLARFGAHTVSHVALPRVPPARLAAELARSADAIAGVTGHRPASFAYPYGFAGAREFQAAAEAGFSLAVTTRPGVLTARRMRQPTALPRVSLNGLYQRPHQLRALLSGLPFRFM</sequence>
<keyword evidence="4" id="KW-0732">Signal</keyword>
<organism evidence="7 8">
    <name type="scientific">Prosthecomicrobium pneumaticum</name>
    <dbReference type="NCBI Taxonomy" id="81895"/>
    <lineage>
        <taxon>Bacteria</taxon>
        <taxon>Pseudomonadati</taxon>
        <taxon>Pseudomonadota</taxon>
        <taxon>Alphaproteobacteria</taxon>
        <taxon>Hyphomicrobiales</taxon>
        <taxon>Kaistiaceae</taxon>
        <taxon>Prosthecomicrobium</taxon>
    </lineage>
</organism>
<feature type="domain" description="NodB homology" evidence="6">
    <location>
        <begin position="100"/>
        <end position="345"/>
    </location>
</feature>
<dbReference type="InterPro" id="IPR011330">
    <property type="entry name" value="Glyco_hydro/deAcase_b/a-brl"/>
</dbReference>
<keyword evidence="8" id="KW-1185">Reference proteome</keyword>
<evidence type="ECO:0000256" key="2">
    <source>
        <dbReference type="ARBA" id="ARBA00010973"/>
    </source>
</evidence>
<dbReference type="InterPro" id="IPR051398">
    <property type="entry name" value="Polysacch_Deacetylase"/>
</dbReference>
<dbReference type="SUPFAM" id="SSF88713">
    <property type="entry name" value="Glycoside hydrolase/deacetylase"/>
    <property type="match status" value="1"/>
</dbReference>
<name>A0A7W9CVG7_9HYPH</name>
<dbReference type="PANTHER" id="PTHR34216:SF7">
    <property type="entry name" value="POLY-BETA-1,6-N-ACETYL-D-GLUCOSAMINE N-DEACETYLASE"/>
    <property type="match status" value="1"/>
</dbReference>
<dbReference type="AlphaFoldDB" id="A0A7W9CVG7"/>
<dbReference type="Pfam" id="PF01522">
    <property type="entry name" value="Polysacc_deac_1"/>
    <property type="match status" value="2"/>
</dbReference>